<dbReference type="EMBL" id="BGPR01024244">
    <property type="protein sequence ID" value="GBN92165.1"/>
    <property type="molecule type" value="Genomic_DNA"/>
</dbReference>
<reference evidence="1 2" key="1">
    <citation type="journal article" date="2019" name="Sci. Rep.">
        <title>Orb-weaving spider Araneus ventricosus genome elucidates the spidroin gene catalogue.</title>
        <authorList>
            <person name="Kono N."/>
            <person name="Nakamura H."/>
            <person name="Ohtoshi R."/>
            <person name="Moran D.A.P."/>
            <person name="Shinohara A."/>
            <person name="Yoshida Y."/>
            <person name="Fujiwara M."/>
            <person name="Mori M."/>
            <person name="Tomita M."/>
            <person name="Arakawa K."/>
        </authorList>
    </citation>
    <scope>NUCLEOTIDE SEQUENCE [LARGE SCALE GENOMIC DNA]</scope>
</reference>
<feature type="non-terminal residue" evidence="1">
    <location>
        <position position="1"/>
    </location>
</feature>
<evidence type="ECO:0000313" key="1">
    <source>
        <dbReference type="EMBL" id="GBN92165.1"/>
    </source>
</evidence>
<keyword evidence="2" id="KW-1185">Reference proteome</keyword>
<evidence type="ECO:0000313" key="2">
    <source>
        <dbReference type="Proteomes" id="UP000499080"/>
    </source>
</evidence>
<protein>
    <submittedName>
        <fullName evidence="1">Uncharacterized protein</fullName>
    </submittedName>
</protein>
<dbReference type="Proteomes" id="UP000499080">
    <property type="component" value="Unassembled WGS sequence"/>
</dbReference>
<accession>A0A4Y2SZ51</accession>
<proteinExistence type="predicted"/>
<name>A0A4Y2SZ51_ARAVE</name>
<dbReference type="AlphaFoldDB" id="A0A4Y2SZ51"/>
<sequence length="58" mass="6146">PGERLPKMFASAKISLQNLFLQTAKFPGASLPAQALPLVGSAGVSFKTEQVCDLQTNK</sequence>
<comment type="caution">
    <text evidence="1">The sequence shown here is derived from an EMBL/GenBank/DDBJ whole genome shotgun (WGS) entry which is preliminary data.</text>
</comment>
<gene>
    <name evidence="1" type="ORF">AVEN_141222_1</name>
</gene>
<organism evidence="1 2">
    <name type="scientific">Araneus ventricosus</name>
    <name type="common">Orbweaver spider</name>
    <name type="synonym">Epeira ventricosa</name>
    <dbReference type="NCBI Taxonomy" id="182803"/>
    <lineage>
        <taxon>Eukaryota</taxon>
        <taxon>Metazoa</taxon>
        <taxon>Ecdysozoa</taxon>
        <taxon>Arthropoda</taxon>
        <taxon>Chelicerata</taxon>
        <taxon>Arachnida</taxon>
        <taxon>Araneae</taxon>
        <taxon>Araneomorphae</taxon>
        <taxon>Entelegynae</taxon>
        <taxon>Araneoidea</taxon>
        <taxon>Araneidae</taxon>
        <taxon>Araneus</taxon>
    </lineage>
</organism>